<evidence type="ECO:0000256" key="2">
    <source>
        <dbReference type="ARBA" id="ARBA00023204"/>
    </source>
</evidence>
<name>A0ABP8EU75_9MICO</name>
<evidence type="ECO:0000313" key="3">
    <source>
        <dbReference type="EMBL" id="GAA4287525.1"/>
    </source>
</evidence>
<protein>
    <submittedName>
        <fullName evidence="3">DNA-3-methyladenine glycosylase 2 family protein</fullName>
    </submittedName>
</protein>
<dbReference type="Proteomes" id="UP001499841">
    <property type="component" value="Unassembled WGS sequence"/>
</dbReference>
<gene>
    <name evidence="3" type="ORF">GCM10022262_18840</name>
</gene>
<evidence type="ECO:0000256" key="1">
    <source>
        <dbReference type="ARBA" id="ARBA00022763"/>
    </source>
</evidence>
<proteinExistence type="predicted"/>
<accession>A0ABP8EU75</accession>
<dbReference type="PANTHER" id="PTHR43003:SF6">
    <property type="entry name" value="DNA GLYCOSYLASE"/>
    <property type="match status" value="1"/>
</dbReference>
<keyword evidence="4" id="KW-1185">Reference proteome</keyword>
<keyword evidence="2" id="KW-0234">DNA repair</keyword>
<dbReference type="SUPFAM" id="SSF48150">
    <property type="entry name" value="DNA-glycosylase"/>
    <property type="match status" value="1"/>
</dbReference>
<dbReference type="Gene3D" id="1.10.340.30">
    <property type="entry name" value="Hypothetical protein, domain 2"/>
    <property type="match status" value="1"/>
</dbReference>
<dbReference type="EMBL" id="BAABBA010000008">
    <property type="protein sequence ID" value="GAA4287525.1"/>
    <property type="molecule type" value="Genomic_DNA"/>
</dbReference>
<keyword evidence="1" id="KW-0227">DNA damage</keyword>
<sequence>MHAVERTWVPGWPCAVGQTLAVLRHGPADPTVRYGAGVFWRGLRTPEGTATLRLEVRAKDGEVTATAWGHGADWVVAAVPAMLGAEDDPAGFPADRHARVAELARRFPNLRLPRTGLVMESLVPAVIEQRVAGTEAFAGYRRLVHFFGERAPGPGEGLRLWVAPNPEVLVRIPSWDWLRLGIDPARSRAVVGAARVASSLERAARVPTAEADRRLRSLPGIGVWTSAEVRVRSHGDADAVSFGDYNVARDVGWALTGRDGVDDDGLAELLEPFRPHRYRVQRLVELAGLRRPRRGARMPRRTHLPV</sequence>
<organism evidence="3 4">
    <name type="scientific">Georgenia daeguensis</name>
    <dbReference type="NCBI Taxonomy" id="908355"/>
    <lineage>
        <taxon>Bacteria</taxon>
        <taxon>Bacillati</taxon>
        <taxon>Actinomycetota</taxon>
        <taxon>Actinomycetes</taxon>
        <taxon>Micrococcales</taxon>
        <taxon>Bogoriellaceae</taxon>
        <taxon>Georgenia</taxon>
    </lineage>
</organism>
<comment type="caution">
    <text evidence="3">The sequence shown here is derived from an EMBL/GenBank/DDBJ whole genome shotgun (WGS) entry which is preliminary data.</text>
</comment>
<reference evidence="4" key="1">
    <citation type="journal article" date="2019" name="Int. J. Syst. Evol. Microbiol.">
        <title>The Global Catalogue of Microorganisms (GCM) 10K type strain sequencing project: providing services to taxonomists for standard genome sequencing and annotation.</title>
        <authorList>
            <consortium name="The Broad Institute Genomics Platform"/>
            <consortium name="The Broad Institute Genome Sequencing Center for Infectious Disease"/>
            <person name="Wu L."/>
            <person name="Ma J."/>
        </authorList>
    </citation>
    <scope>NUCLEOTIDE SEQUENCE [LARGE SCALE GENOMIC DNA]</scope>
    <source>
        <strain evidence="4">JCM 17459</strain>
    </source>
</reference>
<dbReference type="PANTHER" id="PTHR43003">
    <property type="entry name" value="DNA-3-METHYLADENINE GLYCOSYLASE"/>
    <property type="match status" value="1"/>
</dbReference>
<evidence type="ECO:0000313" key="4">
    <source>
        <dbReference type="Proteomes" id="UP001499841"/>
    </source>
</evidence>
<dbReference type="InterPro" id="IPR051912">
    <property type="entry name" value="Alkylbase_DNA_Glycosylase/TA"/>
</dbReference>
<dbReference type="InterPro" id="IPR011257">
    <property type="entry name" value="DNA_glycosylase"/>
</dbReference>